<dbReference type="EMBL" id="JBHSKF010000002">
    <property type="protein sequence ID" value="MFC5286555.1"/>
    <property type="molecule type" value="Genomic_DNA"/>
</dbReference>
<organism evidence="2 3">
    <name type="scientific">Actinokineospora guangxiensis</name>
    <dbReference type="NCBI Taxonomy" id="1490288"/>
    <lineage>
        <taxon>Bacteria</taxon>
        <taxon>Bacillati</taxon>
        <taxon>Actinomycetota</taxon>
        <taxon>Actinomycetes</taxon>
        <taxon>Pseudonocardiales</taxon>
        <taxon>Pseudonocardiaceae</taxon>
        <taxon>Actinokineospora</taxon>
    </lineage>
</organism>
<accession>A0ABW0EJZ3</accession>
<dbReference type="PANTHER" id="PTHR34293:SF1">
    <property type="entry name" value="HTH-TYPE TRANSCRIPTIONAL REGULATOR TRMBL2"/>
    <property type="match status" value="1"/>
</dbReference>
<dbReference type="SUPFAM" id="SSF46894">
    <property type="entry name" value="C-terminal effector domain of the bipartite response regulators"/>
    <property type="match status" value="1"/>
</dbReference>
<dbReference type="SMART" id="SM00421">
    <property type="entry name" value="HTH_LUXR"/>
    <property type="match status" value="1"/>
</dbReference>
<dbReference type="InterPro" id="IPR016032">
    <property type="entry name" value="Sig_transdc_resp-reg_C-effctor"/>
</dbReference>
<keyword evidence="3" id="KW-1185">Reference proteome</keyword>
<proteinExistence type="predicted"/>
<comment type="caution">
    <text evidence="2">The sequence shown here is derived from an EMBL/GenBank/DDBJ whole genome shotgun (WGS) entry which is preliminary data.</text>
</comment>
<dbReference type="RefSeq" id="WP_378244595.1">
    <property type="nucleotide sequence ID" value="NZ_JBHSKF010000002.1"/>
</dbReference>
<dbReference type="Gene3D" id="1.10.10.10">
    <property type="entry name" value="Winged helix-like DNA-binding domain superfamily/Winged helix DNA-binding domain"/>
    <property type="match status" value="1"/>
</dbReference>
<evidence type="ECO:0000259" key="1">
    <source>
        <dbReference type="PROSITE" id="PS50043"/>
    </source>
</evidence>
<dbReference type="InterPro" id="IPR000792">
    <property type="entry name" value="Tscrpt_reg_LuxR_C"/>
</dbReference>
<reference evidence="3" key="1">
    <citation type="journal article" date="2019" name="Int. J. Syst. Evol. Microbiol.">
        <title>The Global Catalogue of Microorganisms (GCM) 10K type strain sequencing project: providing services to taxonomists for standard genome sequencing and annotation.</title>
        <authorList>
            <consortium name="The Broad Institute Genomics Platform"/>
            <consortium name="The Broad Institute Genome Sequencing Center for Infectious Disease"/>
            <person name="Wu L."/>
            <person name="Ma J."/>
        </authorList>
    </citation>
    <scope>NUCLEOTIDE SEQUENCE [LARGE SCALE GENOMIC DNA]</scope>
    <source>
        <strain evidence="3">CCUG 59778</strain>
    </source>
</reference>
<dbReference type="PROSITE" id="PS50043">
    <property type="entry name" value="HTH_LUXR_2"/>
    <property type="match status" value="1"/>
</dbReference>
<feature type="domain" description="HTH luxR-type" evidence="1">
    <location>
        <begin position="283"/>
        <end position="344"/>
    </location>
</feature>
<dbReference type="InterPro" id="IPR051797">
    <property type="entry name" value="TrmB-like"/>
</dbReference>
<dbReference type="SUPFAM" id="SSF56024">
    <property type="entry name" value="Phospholipase D/nuclease"/>
    <property type="match status" value="1"/>
</dbReference>
<dbReference type="PANTHER" id="PTHR34293">
    <property type="entry name" value="HTH-TYPE TRANSCRIPTIONAL REGULATOR TRMBL2"/>
    <property type="match status" value="1"/>
</dbReference>
<dbReference type="Proteomes" id="UP001596157">
    <property type="component" value="Unassembled WGS sequence"/>
</dbReference>
<name>A0ABW0EJZ3_9PSEU</name>
<dbReference type="CDD" id="cd06170">
    <property type="entry name" value="LuxR_C_like"/>
    <property type="match status" value="1"/>
</dbReference>
<evidence type="ECO:0000313" key="2">
    <source>
        <dbReference type="EMBL" id="MFC5286555.1"/>
    </source>
</evidence>
<sequence>MTVHQLPGESILADRIDDHLRHLRLAPDPERVVVCDLTEAVYQYALRRGSVRVGAECAADLDLPPHLLEDLVRRLIELRLLRPATRDPHGYVPVDPQVAVAALVSPLEGEILHRRDRITSIREQLGGLAPLYADARQAPAPGGDFRALAAGEVGGALALATADCASELVAVRVGDEADDETQARDLAALERGVRVRVVYQHRVRADLRARAAVKRLVAAGAQVRTSNLLPSPFQVHDTATAIAAWDGDGVQTANPVLAGLLQQVFECVWDASEPYTTAENGYEGIDDVILRDITKLLAEGMTDETIARRLGMSVRACRRHIARLMRNLDAVSRFQAGTRAASVGLTSA</sequence>
<dbReference type="Gene3D" id="3.30.870.10">
    <property type="entry name" value="Endonuclease Chain A"/>
    <property type="match status" value="1"/>
</dbReference>
<protein>
    <recommendedName>
        <fullName evidence="1">HTH luxR-type domain-containing protein</fullName>
    </recommendedName>
</protein>
<evidence type="ECO:0000313" key="3">
    <source>
        <dbReference type="Proteomes" id="UP001596157"/>
    </source>
</evidence>
<dbReference type="InterPro" id="IPR036388">
    <property type="entry name" value="WH-like_DNA-bd_sf"/>
</dbReference>
<gene>
    <name evidence="2" type="ORF">ACFPM7_05785</name>
</gene>